<proteinExistence type="predicted"/>
<evidence type="ECO:0000313" key="2">
    <source>
        <dbReference type="Proteomes" id="UP001578633"/>
    </source>
</evidence>
<accession>A0ABR3UE34</accession>
<reference evidence="1 2" key="1">
    <citation type="submission" date="2024-09" db="EMBL/GenBank/DDBJ databases">
        <title>T2T genomes of carrot and Alternaria dauci and their utility for understanding host-pathogen interaction during carrot leaf blight disease.</title>
        <authorList>
            <person name="Liu W."/>
            <person name="Xu S."/>
            <person name="Ou C."/>
            <person name="Liu X."/>
            <person name="Zhuang F."/>
            <person name="Deng X.W."/>
        </authorList>
    </citation>
    <scope>NUCLEOTIDE SEQUENCE [LARGE SCALE GENOMIC DNA]</scope>
    <source>
        <strain evidence="1 2">A2016</strain>
    </source>
</reference>
<protein>
    <submittedName>
        <fullName evidence="1">Uncharacterized protein</fullName>
    </submittedName>
</protein>
<dbReference type="GeneID" id="96086876"/>
<sequence length="186" mass="21002">MAASKKQPKQRHIQHGGIYTTLDASECNAQGITTSLKGKAWGHPVLVLGPHAELRNCFRIMTITSSPPDYENTIPFAPLRKDKRHPMQLRLAHFEWLPEPSYLRIEKEYWIERKGLDDELGRIPLKGSQGLSKLTELVGKTRSREEQDKLVARLREQVKLELQLLVATAEAERARAEALASGTEAT</sequence>
<name>A0ABR3UE34_9PLEO</name>
<dbReference type="EMBL" id="JBHGVX010000006">
    <property type="protein sequence ID" value="KAL1794738.1"/>
    <property type="molecule type" value="Genomic_DNA"/>
</dbReference>
<evidence type="ECO:0000313" key="1">
    <source>
        <dbReference type="EMBL" id="KAL1794738.1"/>
    </source>
</evidence>
<dbReference type="RefSeq" id="XP_069305322.1">
    <property type="nucleotide sequence ID" value="XM_069452696.1"/>
</dbReference>
<organism evidence="1 2">
    <name type="scientific">Alternaria dauci</name>
    <dbReference type="NCBI Taxonomy" id="48095"/>
    <lineage>
        <taxon>Eukaryota</taxon>
        <taxon>Fungi</taxon>
        <taxon>Dikarya</taxon>
        <taxon>Ascomycota</taxon>
        <taxon>Pezizomycotina</taxon>
        <taxon>Dothideomycetes</taxon>
        <taxon>Pleosporomycetidae</taxon>
        <taxon>Pleosporales</taxon>
        <taxon>Pleosporineae</taxon>
        <taxon>Pleosporaceae</taxon>
        <taxon>Alternaria</taxon>
        <taxon>Alternaria sect. Porri</taxon>
    </lineage>
</organism>
<comment type="caution">
    <text evidence="1">The sequence shown here is derived from an EMBL/GenBank/DDBJ whole genome shotgun (WGS) entry which is preliminary data.</text>
</comment>
<gene>
    <name evidence="1" type="ORF">ACET3X_006554</name>
</gene>
<keyword evidence="2" id="KW-1185">Reference proteome</keyword>
<dbReference type="Proteomes" id="UP001578633">
    <property type="component" value="Chromosome 6"/>
</dbReference>